<evidence type="ECO:0000256" key="2">
    <source>
        <dbReference type="ARBA" id="ARBA00005983"/>
    </source>
</evidence>
<dbReference type="InterPro" id="IPR016064">
    <property type="entry name" value="NAD/diacylglycerol_kinase_sf"/>
</dbReference>
<keyword evidence="4" id="KW-0808">Transferase</keyword>
<comment type="similarity">
    <text evidence="2">Belongs to the diacylglycerol/lipid kinase family.</text>
</comment>
<dbReference type="Gene3D" id="3.40.50.10330">
    <property type="entry name" value="Probable inorganic polyphosphate/atp-NAD kinase, domain 1"/>
    <property type="match status" value="1"/>
</dbReference>
<evidence type="ECO:0000256" key="1">
    <source>
        <dbReference type="ARBA" id="ARBA00001946"/>
    </source>
</evidence>
<protein>
    <submittedName>
        <fullName evidence="4">Diacylglycerol kinase family protein</fullName>
    </submittedName>
</protein>
<organism evidence="4 5">
    <name type="scientific">Actinocorallia longicatena</name>
    <dbReference type="NCBI Taxonomy" id="111803"/>
    <lineage>
        <taxon>Bacteria</taxon>
        <taxon>Bacillati</taxon>
        <taxon>Actinomycetota</taxon>
        <taxon>Actinomycetes</taxon>
        <taxon>Streptosporangiales</taxon>
        <taxon>Thermomonosporaceae</taxon>
        <taxon>Actinocorallia</taxon>
    </lineage>
</organism>
<proteinExistence type="inferred from homology"/>
<reference evidence="5" key="1">
    <citation type="journal article" date="2019" name="Int. J. Syst. Evol. Microbiol.">
        <title>The Global Catalogue of Microorganisms (GCM) 10K type strain sequencing project: providing services to taxonomists for standard genome sequencing and annotation.</title>
        <authorList>
            <consortium name="The Broad Institute Genomics Platform"/>
            <consortium name="The Broad Institute Genome Sequencing Center for Infectious Disease"/>
            <person name="Wu L."/>
            <person name="Ma J."/>
        </authorList>
    </citation>
    <scope>NUCLEOTIDE SEQUENCE [LARGE SCALE GENOMIC DNA]</scope>
    <source>
        <strain evidence="5">JCM 9377</strain>
    </source>
</reference>
<dbReference type="InterPro" id="IPR001206">
    <property type="entry name" value="Diacylglycerol_kinase_cat_dom"/>
</dbReference>
<evidence type="ECO:0000313" key="4">
    <source>
        <dbReference type="EMBL" id="GAA3198398.1"/>
    </source>
</evidence>
<dbReference type="SMART" id="SM00046">
    <property type="entry name" value="DAGKc"/>
    <property type="match status" value="1"/>
</dbReference>
<dbReference type="PANTHER" id="PTHR12358:SF106">
    <property type="entry name" value="LIPID KINASE YEGS"/>
    <property type="match status" value="1"/>
</dbReference>
<comment type="cofactor">
    <cofactor evidence="1">
        <name>Mg(2+)</name>
        <dbReference type="ChEBI" id="CHEBI:18420"/>
    </cofactor>
</comment>
<comment type="caution">
    <text evidence="4">The sequence shown here is derived from an EMBL/GenBank/DDBJ whole genome shotgun (WGS) entry which is preliminary data.</text>
</comment>
<dbReference type="EMBL" id="BAAAUV010000002">
    <property type="protein sequence ID" value="GAA3198398.1"/>
    <property type="molecule type" value="Genomic_DNA"/>
</dbReference>
<sequence>MWHTLTRVRAMLIANPKATSTTQRARDLLVRAFAGDVQVELADTQHRRHAIELAARAAREGYDLVIALGGDGTVNEVINGLMTHGGDALDRPALAILPGGNANVLGRALGLPNDPIRSLATILGALRTRHHKTISLGHVETAEEERYFTFTAGIGLDAEVVHAVDVARRSSPGNKASNRLYVQSAVRQFFALTDRSRPALTIRDARGREARGVYLAFIANTSPWTYLGPRAVYPSPRAGFSTGLDLFGMRSLNVLPTLSAILQMMIPATGGPRGRHVVELHDAPELTVTSDRPIALQVDGDYLGTRTRMAFRSVPKAIRVVI</sequence>
<dbReference type="GO" id="GO:0016301">
    <property type="term" value="F:kinase activity"/>
    <property type="evidence" value="ECO:0007669"/>
    <property type="project" value="UniProtKB-KW"/>
</dbReference>
<dbReference type="InterPro" id="IPR017438">
    <property type="entry name" value="ATP-NAD_kinase_N"/>
</dbReference>
<dbReference type="Pfam" id="PF00781">
    <property type="entry name" value="DAGK_cat"/>
    <property type="match status" value="1"/>
</dbReference>
<gene>
    <name evidence="4" type="ORF">GCM10010468_10070</name>
</gene>
<feature type="domain" description="DAGKc" evidence="3">
    <location>
        <begin position="5"/>
        <end position="143"/>
    </location>
</feature>
<evidence type="ECO:0000259" key="3">
    <source>
        <dbReference type="PROSITE" id="PS50146"/>
    </source>
</evidence>
<keyword evidence="5" id="KW-1185">Reference proteome</keyword>
<dbReference type="SUPFAM" id="SSF111331">
    <property type="entry name" value="NAD kinase/diacylglycerol kinase-like"/>
    <property type="match status" value="1"/>
</dbReference>
<dbReference type="PROSITE" id="PS50146">
    <property type="entry name" value="DAGK"/>
    <property type="match status" value="1"/>
</dbReference>
<dbReference type="PANTHER" id="PTHR12358">
    <property type="entry name" value="SPHINGOSINE KINASE"/>
    <property type="match status" value="1"/>
</dbReference>
<dbReference type="Proteomes" id="UP001501237">
    <property type="component" value="Unassembled WGS sequence"/>
</dbReference>
<keyword evidence="4" id="KW-0418">Kinase</keyword>
<evidence type="ECO:0000313" key="5">
    <source>
        <dbReference type="Proteomes" id="UP001501237"/>
    </source>
</evidence>
<dbReference type="Gene3D" id="2.60.200.40">
    <property type="match status" value="1"/>
</dbReference>
<accession>A0ABP6Q090</accession>
<name>A0ABP6Q090_9ACTN</name>
<dbReference type="InterPro" id="IPR050187">
    <property type="entry name" value="Lipid_Phosphate_FormReg"/>
</dbReference>